<protein>
    <recommendedName>
        <fullName evidence="1">Beta-xylosidase C-terminal Concanavalin A-like domain-containing protein</fullName>
    </recommendedName>
</protein>
<reference evidence="2" key="1">
    <citation type="submission" date="2019-11" db="EMBL/GenBank/DDBJ databases">
        <title>Characterization of Clostridium perfringens isolates from swine manure treated agricultural soils.</title>
        <authorList>
            <person name="Wushke S.T."/>
        </authorList>
    </citation>
    <scope>NUCLEOTIDE SEQUENCE</scope>
    <source>
        <strain evidence="2">V2</strain>
    </source>
</reference>
<feature type="domain" description="Beta-xylosidase C-terminal Concanavalin A-like" evidence="1">
    <location>
        <begin position="6"/>
        <end position="85"/>
    </location>
</feature>
<proteinExistence type="predicted"/>
<dbReference type="Gene3D" id="2.60.120.200">
    <property type="match status" value="1"/>
</dbReference>
<dbReference type="EMBL" id="WNVM01000809">
    <property type="protein sequence ID" value="MDZ5010809.1"/>
    <property type="molecule type" value="Genomic_DNA"/>
</dbReference>
<dbReference type="InterPro" id="IPR041542">
    <property type="entry name" value="GH43_C2"/>
</dbReference>
<name>A0AAW9IVG9_CLOPF</name>
<dbReference type="AlphaFoldDB" id="A0AAW9IVG9"/>
<evidence type="ECO:0000313" key="3">
    <source>
        <dbReference type="Proteomes" id="UP001292368"/>
    </source>
</evidence>
<gene>
    <name evidence="2" type="ORF">GNF77_18300</name>
</gene>
<sequence>MINDKGTEQISEAIPVDTKDIWFRASMPRFEYRTEFSYSLDGENFIRLGGRYDMHEGNYVGMGFGAFNYATKELGGYVDLDYFHMDMPDDHGNYNTLN</sequence>
<organism evidence="2 3">
    <name type="scientific">Clostridium perfringens</name>
    <dbReference type="NCBI Taxonomy" id="1502"/>
    <lineage>
        <taxon>Bacteria</taxon>
        <taxon>Bacillati</taxon>
        <taxon>Bacillota</taxon>
        <taxon>Clostridia</taxon>
        <taxon>Eubacteriales</taxon>
        <taxon>Clostridiaceae</taxon>
        <taxon>Clostridium</taxon>
    </lineage>
</organism>
<dbReference type="Proteomes" id="UP001292368">
    <property type="component" value="Unassembled WGS sequence"/>
</dbReference>
<accession>A0AAW9IVG9</accession>
<evidence type="ECO:0000313" key="2">
    <source>
        <dbReference type="EMBL" id="MDZ5010809.1"/>
    </source>
</evidence>
<dbReference type="Pfam" id="PF17851">
    <property type="entry name" value="GH43_C2"/>
    <property type="match status" value="1"/>
</dbReference>
<comment type="caution">
    <text evidence="2">The sequence shown here is derived from an EMBL/GenBank/DDBJ whole genome shotgun (WGS) entry which is preliminary data.</text>
</comment>
<evidence type="ECO:0000259" key="1">
    <source>
        <dbReference type="Pfam" id="PF17851"/>
    </source>
</evidence>
<dbReference type="SUPFAM" id="SSF49899">
    <property type="entry name" value="Concanavalin A-like lectins/glucanases"/>
    <property type="match status" value="1"/>
</dbReference>
<feature type="non-terminal residue" evidence="2">
    <location>
        <position position="98"/>
    </location>
</feature>
<dbReference type="InterPro" id="IPR013320">
    <property type="entry name" value="ConA-like_dom_sf"/>
</dbReference>